<comment type="similarity">
    <text evidence="2 7">Belongs to the ferrochelatase family.</text>
</comment>
<dbReference type="Pfam" id="PF00762">
    <property type="entry name" value="Ferrochelatase"/>
    <property type="match status" value="1"/>
</dbReference>
<accession>A0A2T9YTL4</accession>
<dbReference type="InterPro" id="IPR019772">
    <property type="entry name" value="Ferrochelatase_AS"/>
</dbReference>
<keyword evidence="5 7" id="KW-0456">Lyase</keyword>
<organism evidence="8 9">
    <name type="scientific">Smittium simulii</name>
    <dbReference type="NCBI Taxonomy" id="133385"/>
    <lineage>
        <taxon>Eukaryota</taxon>
        <taxon>Fungi</taxon>
        <taxon>Fungi incertae sedis</taxon>
        <taxon>Zoopagomycota</taxon>
        <taxon>Kickxellomycotina</taxon>
        <taxon>Harpellomycetes</taxon>
        <taxon>Harpellales</taxon>
        <taxon>Legeriomycetaceae</taxon>
        <taxon>Smittium</taxon>
    </lineage>
</organism>
<evidence type="ECO:0000256" key="2">
    <source>
        <dbReference type="ARBA" id="ARBA00007718"/>
    </source>
</evidence>
<dbReference type="OrthoDB" id="1323at2759"/>
<keyword evidence="4 7" id="KW-0350">Heme biosynthesis</keyword>
<dbReference type="InterPro" id="IPR033644">
    <property type="entry name" value="Ferrochelatase_C"/>
</dbReference>
<evidence type="ECO:0000256" key="1">
    <source>
        <dbReference type="ARBA" id="ARBA00004943"/>
    </source>
</evidence>
<sequence length="352" mass="39918">MGGPRNINEVNSYLKNIFLDRDIMQLPMQNTLGKFIANRRTSKVQAEYNLIGGGSPIEKWTRLQGKQLIDKLDVMSPETAPHNYYVGFRYNEPKTKTALQNILDDGVDRVVAFSQYFQYSCSTSGSNFNDLYKQQNELDPTSSIKWSFIDRWGTHPLLIKFFADSIQKSLLKVDPDQRDKTPILFSAHSLPLYVVLKGDTYVNEVGATVGCVMAELRNRGVINPYRLVWQSEVGPLKWLGPSTEKVIEKMGTSNLTKNLVVVPIAFSSDHIETLFELGIEYRELAKKSGIDNFILTDSPNDDPTFIDCITDVAFKHLQSPNNSNYQLTSRCHNCVSEQCKITKNWIQTALSK</sequence>
<comment type="pathway">
    <text evidence="1 7">Porphyrin-containing compound metabolism; protoheme biosynthesis; protoheme from protoporphyrin-IX: step 1/1.</text>
</comment>
<dbReference type="GO" id="GO:0005743">
    <property type="term" value="C:mitochondrial inner membrane"/>
    <property type="evidence" value="ECO:0007669"/>
    <property type="project" value="UniProtKB-SubCell"/>
</dbReference>
<keyword evidence="7" id="KW-0999">Mitochondrion inner membrane</keyword>
<evidence type="ECO:0000256" key="3">
    <source>
        <dbReference type="ARBA" id="ARBA00023004"/>
    </source>
</evidence>
<dbReference type="HAMAP" id="MF_00323">
    <property type="entry name" value="Ferrochelatase"/>
    <property type="match status" value="1"/>
</dbReference>
<keyword evidence="7" id="KW-0496">Mitochondrion</keyword>
<dbReference type="SUPFAM" id="SSF53800">
    <property type="entry name" value="Chelatase"/>
    <property type="match status" value="1"/>
</dbReference>
<protein>
    <recommendedName>
        <fullName evidence="7">Ferrochelatase</fullName>
        <ecNumber evidence="7">4.98.1.1</ecNumber>
    </recommendedName>
</protein>
<dbReference type="PANTHER" id="PTHR11108:SF1">
    <property type="entry name" value="FERROCHELATASE, MITOCHONDRIAL"/>
    <property type="match status" value="1"/>
</dbReference>
<evidence type="ECO:0000256" key="5">
    <source>
        <dbReference type="ARBA" id="ARBA00023239"/>
    </source>
</evidence>
<dbReference type="EC" id="4.98.1.1" evidence="7"/>
<dbReference type="InterPro" id="IPR001015">
    <property type="entry name" value="Ferrochelatase"/>
</dbReference>
<evidence type="ECO:0000313" key="8">
    <source>
        <dbReference type="EMBL" id="PVU95659.1"/>
    </source>
</evidence>
<comment type="caution">
    <text evidence="8">The sequence shown here is derived from an EMBL/GenBank/DDBJ whole genome shotgun (WGS) entry which is preliminary data.</text>
</comment>
<dbReference type="CDD" id="cd00419">
    <property type="entry name" value="Ferrochelatase_C"/>
    <property type="match status" value="1"/>
</dbReference>
<keyword evidence="9" id="KW-1185">Reference proteome</keyword>
<dbReference type="Proteomes" id="UP000245383">
    <property type="component" value="Unassembled WGS sequence"/>
</dbReference>
<dbReference type="GO" id="GO:0004325">
    <property type="term" value="F:ferrochelatase activity"/>
    <property type="evidence" value="ECO:0007669"/>
    <property type="project" value="UniProtKB-UniRule"/>
</dbReference>
<dbReference type="Gene3D" id="3.40.50.1400">
    <property type="match status" value="2"/>
</dbReference>
<dbReference type="AlphaFoldDB" id="A0A2T9YTL4"/>
<dbReference type="STRING" id="133385.A0A2T9YTL4"/>
<dbReference type="NCBIfam" id="TIGR00109">
    <property type="entry name" value="hemH"/>
    <property type="match status" value="1"/>
</dbReference>
<keyword evidence="7" id="KW-0472">Membrane</keyword>
<dbReference type="InterPro" id="IPR033659">
    <property type="entry name" value="Ferrochelatase_N"/>
</dbReference>
<dbReference type="UniPathway" id="UPA00252">
    <property type="reaction ID" value="UER00325"/>
</dbReference>
<reference evidence="8 9" key="1">
    <citation type="journal article" date="2018" name="MBio">
        <title>Comparative Genomics Reveals the Core Gene Toolbox for the Fungus-Insect Symbiosis.</title>
        <authorList>
            <person name="Wang Y."/>
            <person name="Stata M."/>
            <person name="Wang W."/>
            <person name="Stajich J.E."/>
            <person name="White M.M."/>
            <person name="Moncalvo J.M."/>
        </authorList>
    </citation>
    <scope>NUCLEOTIDE SEQUENCE [LARGE SCALE GENOMIC DNA]</scope>
    <source>
        <strain evidence="8 9">SWE-8-4</strain>
    </source>
</reference>
<dbReference type="PANTHER" id="PTHR11108">
    <property type="entry name" value="FERROCHELATASE"/>
    <property type="match status" value="1"/>
</dbReference>
<keyword evidence="3 7" id="KW-0408">Iron</keyword>
<proteinExistence type="inferred from homology"/>
<name>A0A2T9YTL4_9FUNG</name>
<evidence type="ECO:0000256" key="7">
    <source>
        <dbReference type="RuleBase" id="RU000607"/>
    </source>
</evidence>
<comment type="catalytic activity">
    <reaction evidence="7">
        <text>heme b + 2 H(+) = protoporphyrin IX + Fe(2+)</text>
        <dbReference type="Rhea" id="RHEA:22584"/>
        <dbReference type="ChEBI" id="CHEBI:15378"/>
        <dbReference type="ChEBI" id="CHEBI:29033"/>
        <dbReference type="ChEBI" id="CHEBI:57306"/>
        <dbReference type="ChEBI" id="CHEBI:60344"/>
        <dbReference type="EC" id="4.98.1.1"/>
    </reaction>
</comment>
<comment type="subcellular location">
    <subcellularLocation>
        <location evidence="7">Mitochondrion inner membrane</location>
    </subcellularLocation>
</comment>
<dbReference type="EMBL" id="MBFR01000050">
    <property type="protein sequence ID" value="PVU95659.1"/>
    <property type="molecule type" value="Genomic_DNA"/>
</dbReference>
<comment type="function">
    <text evidence="7">Catalyzes the ferrous insertion into protoporphyrin IX.</text>
</comment>
<evidence type="ECO:0000256" key="4">
    <source>
        <dbReference type="ARBA" id="ARBA00023133"/>
    </source>
</evidence>
<dbReference type="CDD" id="cd03411">
    <property type="entry name" value="Ferrochelatase_N"/>
    <property type="match status" value="1"/>
</dbReference>
<gene>
    <name evidence="8" type="ORF">BB561_001679</name>
</gene>
<dbReference type="PROSITE" id="PS00534">
    <property type="entry name" value="FERROCHELATASE"/>
    <property type="match status" value="1"/>
</dbReference>
<dbReference type="GO" id="GO:0006783">
    <property type="term" value="P:heme biosynthetic process"/>
    <property type="evidence" value="ECO:0007669"/>
    <property type="project" value="UniProtKB-UniRule"/>
</dbReference>
<keyword evidence="6 7" id="KW-0627">Porphyrin biosynthesis</keyword>
<evidence type="ECO:0000313" key="9">
    <source>
        <dbReference type="Proteomes" id="UP000245383"/>
    </source>
</evidence>
<evidence type="ECO:0000256" key="6">
    <source>
        <dbReference type="ARBA" id="ARBA00023244"/>
    </source>
</evidence>